<dbReference type="PROSITE" id="PS50011">
    <property type="entry name" value="PROTEIN_KINASE_DOM"/>
    <property type="match status" value="1"/>
</dbReference>
<evidence type="ECO:0000256" key="2">
    <source>
        <dbReference type="ARBA" id="ARBA00022679"/>
    </source>
</evidence>
<keyword evidence="11" id="KW-1185">Reference proteome</keyword>
<dbReference type="OrthoDB" id="2158884at2759"/>
<evidence type="ECO:0000313" key="11">
    <source>
        <dbReference type="Proteomes" id="UP000001744"/>
    </source>
</evidence>
<dbReference type="Gene3D" id="3.30.200.20">
    <property type="entry name" value="Phosphorylase Kinase, domain 1"/>
    <property type="match status" value="1"/>
</dbReference>
<reference evidence="9 11" key="1">
    <citation type="journal article" date="2011" name="Science">
        <title>Comparative functional genomics of the fission yeasts.</title>
        <authorList>
            <person name="Rhind N."/>
            <person name="Chen Z."/>
            <person name="Yassour M."/>
            <person name="Thompson D.A."/>
            <person name="Haas B.J."/>
            <person name="Habib N."/>
            <person name="Wapinski I."/>
            <person name="Roy S."/>
            <person name="Lin M.F."/>
            <person name="Heiman D.I."/>
            <person name="Young S.K."/>
            <person name="Furuya K."/>
            <person name="Guo Y."/>
            <person name="Pidoux A."/>
            <person name="Chen H.M."/>
            <person name="Robbertse B."/>
            <person name="Goldberg J.M."/>
            <person name="Aoki K."/>
            <person name="Bayne E.H."/>
            <person name="Berlin A.M."/>
            <person name="Desjardins C.A."/>
            <person name="Dobbs E."/>
            <person name="Dukaj L."/>
            <person name="Fan L."/>
            <person name="FitzGerald M.G."/>
            <person name="French C."/>
            <person name="Gujja S."/>
            <person name="Hansen K."/>
            <person name="Keifenheim D."/>
            <person name="Levin J.Z."/>
            <person name="Mosher R.A."/>
            <person name="Mueller C.A."/>
            <person name="Pfiffner J."/>
            <person name="Priest M."/>
            <person name="Russ C."/>
            <person name="Smialowska A."/>
            <person name="Swoboda P."/>
            <person name="Sykes S.M."/>
            <person name="Vaughn M."/>
            <person name="Vengrova S."/>
            <person name="Yoder R."/>
            <person name="Zeng Q."/>
            <person name="Allshire R."/>
            <person name="Baulcombe D."/>
            <person name="Birren B.W."/>
            <person name="Brown W."/>
            <person name="Ekwall K."/>
            <person name="Kellis M."/>
            <person name="Leatherwood J."/>
            <person name="Levin H."/>
            <person name="Margalit H."/>
            <person name="Martienssen R."/>
            <person name="Nieduszynski C.A."/>
            <person name="Spatafora J.W."/>
            <person name="Friedman N."/>
            <person name="Dalgaard J.Z."/>
            <person name="Baumann P."/>
            <person name="Niki H."/>
            <person name="Regev A."/>
            <person name="Nusbaum C."/>
        </authorList>
    </citation>
    <scope>NUCLEOTIDE SEQUENCE [LARGE SCALE GENOMIC DNA]</scope>
    <source>
        <strain evidence="11">yFS275 / FY16936</strain>
    </source>
</reference>
<dbReference type="VEuPathDB" id="FungiDB:SJAG_03557"/>
<dbReference type="InterPro" id="IPR000719">
    <property type="entry name" value="Prot_kinase_dom"/>
</dbReference>
<dbReference type="GeneID" id="7048816"/>
<accession>B6K4J6</accession>
<proteinExistence type="predicted"/>
<dbReference type="RefSeq" id="XP_002174696.2">
    <property type="nucleotide sequence ID" value="XM_002174660.2"/>
</dbReference>
<dbReference type="InterPro" id="IPR050117">
    <property type="entry name" value="MAPK"/>
</dbReference>
<name>B6K4J6_SCHJY</name>
<evidence type="ECO:0000256" key="4">
    <source>
        <dbReference type="ARBA" id="ARBA00022777"/>
    </source>
</evidence>
<keyword evidence="4 9" id="KW-0418">Kinase</keyword>
<dbReference type="GO" id="GO:0005737">
    <property type="term" value="C:cytoplasm"/>
    <property type="evidence" value="ECO:0000318"/>
    <property type="project" value="GO_Central"/>
</dbReference>
<dbReference type="HOGENOM" id="CLU_452101_0_0_1"/>
<keyword evidence="3 6" id="KW-0547">Nucleotide-binding</keyword>
<dbReference type="Pfam" id="PF00069">
    <property type="entry name" value="Pkinase"/>
    <property type="match status" value="1"/>
</dbReference>
<dbReference type="InterPro" id="IPR017441">
    <property type="entry name" value="Protein_kinase_ATP_BS"/>
</dbReference>
<dbReference type="STRING" id="402676.B6K4J6"/>
<evidence type="ECO:0000256" key="3">
    <source>
        <dbReference type="ARBA" id="ARBA00022741"/>
    </source>
</evidence>
<dbReference type="PROSITE" id="PS00108">
    <property type="entry name" value="PROTEIN_KINASE_ST"/>
    <property type="match status" value="1"/>
</dbReference>
<keyword evidence="1" id="KW-0723">Serine/threonine-protein kinase</keyword>
<evidence type="ECO:0000256" key="7">
    <source>
        <dbReference type="SAM" id="MobiDB-lite"/>
    </source>
</evidence>
<dbReference type="EMBL" id="KE651167">
    <property type="protein sequence ID" value="EEB08403.2"/>
    <property type="molecule type" value="Genomic_DNA"/>
</dbReference>
<keyword evidence="5 6" id="KW-0067">ATP-binding</keyword>
<evidence type="ECO:0000256" key="6">
    <source>
        <dbReference type="PROSITE-ProRule" id="PRU10141"/>
    </source>
</evidence>
<feature type="binding site" evidence="6">
    <location>
        <position position="53"/>
    </location>
    <ligand>
        <name>ATP</name>
        <dbReference type="ChEBI" id="CHEBI:30616"/>
    </ligand>
</feature>
<dbReference type="eggNOG" id="KOG0661">
    <property type="taxonomic scope" value="Eukaryota"/>
</dbReference>
<evidence type="ECO:0000313" key="10">
    <source>
        <dbReference type="JaponicusDB" id="SJAG_03557"/>
    </source>
</evidence>
<dbReference type="GO" id="GO:0004674">
    <property type="term" value="F:protein serine/threonine kinase activity"/>
    <property type="evidence" value="ECO:0000318"/>
    <property type="project" value="GO_Central"/>
</dbReference>
<dbReference type="SMART" id="SM00220">
    <property type="entry name" value="S_TKc"/>
    <property type="match status" value="1"/>
</dbReference>
<dbReference type="SUPFAM" id="SSF56112">
    <property type="entry name" value="Protein kinase-like (PK-like)"/>
    <property type="match status" value="1"/>
</dbReference>
<dbReference type="GO" id="GO:0035556">
    <property type="term" value="P:intracellular signal transduction"/>
    <property type="evidence" value="ECO:0000318"/>
    <property type="project" value="GO_Central"/>
</dbReference>
<sequence>MDNGSSNDQLHAAVASLSTDFEICRKLGDGSFGTVHLAVAKTGQMKHELIAIKTLKVQCQLRAEDLRMRESNALQHISKHEGIINVFRTFIDRNKNVHILMEYMDCNLYQLMKSRAGRQFSVPTVREMLRQILSGIEHIHRCGYMHRDIKPENILIKNKALNQGASCPYTLKIADFGLARPLHSSAPFTEYVSTRWYRAPELLLRTRRYDSAVDMYAFGCIAYELAMLRPLFPGRNELDQLNRMCKILGNPTRPNCNKVHEWQMAGMLASKLGFAFPDYLPYPIENLLPDEWHGAHSKMITELLAWNPNLRPSAKLCILRYFSNGNEIIESTISPSSPARYTSLSERTLRDSLDSKKSSSRKHSKTANWFRRNLHGLTHALKKSLHEGRSYHEGKHAEKHHFFSHKPSHNTSKTHSLSTPLKHNFGHSGTISTNTTNTTNTSFNQSKPGSIIQPKRQPMKLQTKDTQKCLADSRKSEDITDLSNTYWHQDDSLPKSNTVKLKPENCVKVTTEKTPLNCGDMKFQSTPQSFKSMKGLTTLKLDNSDVSTNGNSVAMTPKSMIPRLVRKSYSGKSNCSFANSVSNSATKSIYYTPGFPSNQETPIRNARIQSNASRSPSFRDAIAPSI</sequence>
<dbReference type="Gene3D" id="1.10.510.10">
    <property type="entry name" value="Transferase(Phosphotransferase) domain 1"/>
    <property type="match status" value="1"/>
</dbReference>
<dbReference type="JaponicusDB" id="SJAG_03557">
    <property type="gene designation" value="mde3"/>
</dbReference>
<protein>
    <submittedName>
        <fullName evidence="9">CMGC/RCK protein kinase Mde3</fullName>
    </submittedName>
</protein>
<dbReference type="FunFam" id="1.10.510.10:FF:000624">
    <property type="entry name" value="Mitogen-activated protein kinase"/>
    <property type="match status" value="1"/>
</dbReference>
<feature type="region of interest" description="Disordered" evidence="7">
    <location>
        <begin position="430"/>
        <end position="475"/>
    </location>
</feature>
<evidence type="ECO:0000259" key="8">
    <source>
        <dbReference type="PROSITE" id="PS50011"/>
    </source>
</evidence>
<evidence type="ECO:0000256" key="5">
    <source>
        <dbReference type="ARBA" id="ARBA00022840"/>
    </source>
</evidence>
<evidence type="ECO:0000313" key="9">
    <source>
        <dbReference type="EMBL" id="EEB08403.2"/>
    </source>
</evidence>
<dbReference type="PROSITE" id="PS00107">
    <property type="entry name" value="PROTEIN_KINASE_ATP"/>
    <property type="match status" value="1"/>
</dbReference>
<feature type="domain" description="Protein kinase" evidence="8">
    <location>
        <begin position="21"/>
        <end position="322"/>
    </location>
</feature>
<dbReference type="InterPro" id="IPR011009">
    <property type="entry name" value="Kinase-like_dom_sf"/>
</dbReference>
<dbReference type="GO" id="GO:0005524">
    <property type="term" value="F:ATP binding"/>
    <property type="evidence" value="ECO:0007669"/>
    <property type="project" value="UniProtKB-UniRule"/>
</dbReference>
<dbReference type="AlphaFoldDB" id="B6K4J6"/>
<dbReference type="GO" id="GO:0030437">
    <property type="term" value="P:ascospore formation"/>
    <property type="evidence" value="ECO:0007669"/>
    <property type="project" value="EnsemblFungi"/>
</dbReference>
<gene>
    <name evidence="10" type="primary">mde3</name>
    <name evidence="9" type="ORF">SJAG_03557</name>
</gene>
<dbReference type="InterPro" id="IPR008271">
    <property type="entry name" value="Ser/Thr_kinase_AS"/>
</dbReference>
<dbReference type="Proteomes" id="UP000001744">
    <property type="component" value="Unassembled WGS sequence"/>
</dbReference>
<dbReference type="PANTHER" id="PTHR24055">
    <property type="entry name" value="MITOGEN-ACTIVATED PROTEIN KINASE"/>
    <property type="match status" value="1"/>
</dbReference>
<feature type="compositionally biased region" description="Basic and acidic residues" evidence="7">
    <location>
        <begin position="462"/>
        <end position="475"/>
    </location>
</feature>
<evidence type="ECO:0000256" key="1">
    <source>
        <dbReference type="ARBA" id="ARBA00022527"/>
    </source>
</evidence>
<dbReference type="GO" id="GO:0005634">
    <property type="term" value="C:nucleus"/>
    <property type="evidence" value="ECO:0000318"/>
    <property type="project" value="GO_Central"/>
</dbReference>
<keyword evidence="2" id="KW-0808">Transferase</keyword>
<organism evidence="9 11">
    <name type="scientific">Schizosaccharomyces japonicus (strain yFS275 / FY16936)</name>
    <name type="common">Fission yeast</name>
    <dbReference type="NCBI Taxonomy" id="402676"/>
    <lineage>
        <taxon>Eukaryota</taxon>
        <taxon>Fungi</taxon>
        <taxon>Dikarya</taxon>
        <taxon>Ascomycota</taxon>
        <taxon>Taphrinomycotina</taxon>
        <taxon>Schizosaccharomycetes</taxon>
        <taxon>Schizosaccharomycetales</taxon>
        <taxon>Schizosaccharomycetaceae</taxon>
        <taxon>Schizosaccharomyces</taxon>
    </lineage>
</organism>